<feature type="binding site" evidence="6">
    <location>
        <position position="291"/>
    </location>
    <ligand>
        <name>Mg(2+)</name>
        <dbReference type="ChEBI" id="CHEBI:18420"/>
        <label>2</label>
    </ligand>
</feature>
<comment type="function">
    <text evidence="4">Cell wall formation.</text>
</comment>
<feature type="domain" description="ATP-grasp" evidence="8">
    <location>
        <begin position="118"/>
        <end position="324"/>
    </location>
</feature>
<comment type="cofactor">
    <cofactor evidence="6">
        <name>Mg(2+)</name>
        <dbReference type="ChEBI" id="CHEBI:18420"/>
    </cofactor>
    <cofactor evidence="6">
        <name>Mn(2+)</name>
        <dbReference type="ChEBI" id="CHEBI:29035"/>
    </cofactor>
    <text evidence="6">Binds 2 magnesium or manganese ions per subunit.</text>
</comment>
<evidence type="ECO:0000313" key="10">
    <source>
        <dbReference type="Proteomes" id="UP000386847"/>
    </source>
</evidence>
<evidence type="ECO:0000256" key="4">
    <source>
        <dbReference type="HAMAP-Rule" id="MF_00047"/>
    </source>
</evidence>
<dbReference type="NCBIfam" id="NF002378">
    <property type="entry name" value="PRK01372.1"/>
    <property type="match status" value="1"/>
</dbReference>
<dbReference type="InterPro" id="IPR011761">
    <property type="entry name" value="ATP-grasp"/>
</dbReference>
<sequence>MTANETEIETTVTPSGADLGTIVVLAGGLSHEREVSLRSGRRVAQALRDRGCTVFESDVNSDLVTLLRDLDDPVVFPVVHGATGEDGSLREVLGLLGVPFVGATGADSRVAFDKSIATSVIAGIGLTTPKQVALPDEVFRELGARALMDALGEAIGFPMFVKPSRSGSSLGCSKVNGPEELASAMVGAYAYGDVAVVETYIEGIEVAVTVIDRGHGPEALPAVEIRPDSGDYDYASRYTAGSTRFITPAQVPDDVAAACADMALRVHERLRLRDISRTDIIIRDGVPHFLECNVAPGMTETSLVPLELEAAGLDLGEVCEALVRQARLR</sequence>
<dbReference type="GO" id="GO:0046872">
    <property type="term" value="F:metal ion binding"/>
    <property type="evidence" value="ECO:0007669"/>
    <property type="project" value="UniProtKB-KW"/>
</dbReference>
<evidence type="ECO:0000313" key="9">
    <source>
        <dbReference type="EMBL" id="QGF23300.1"/>
    </source>
</evidence>
<dbReference type="EMBL" id="CP045725">
    <property type="protein sequence ID" value="QGF23300.1"/>
    <property type="molecule type" value="Genomic_DNA"/>
</dbReference>
<keyword evidence="6" id="KW-0464">Manganese</keyword>
<dbReference type="PANTHER" id="PTHR23132:SF23">
    <property type="entry name" value="D-ALANINE--D-ALANINE LIGASE B"/>
    <property type="match status" value="1"/>
</dbReference>
<dbReference type="GO" id="GO:0005524">
    <property type="term" value="F:ATP binding"/>
    <property type="evidence" value="ECO:0007669"/>
    <property type="project" value="UniProtKB-UniRule"/>
</dbReference>
<organism evidence="9 10">
    <name type="scientific">Raineyella fluvialis</name>
    <dbReference type="NCBI Taxonomy" id="2662261"/>
    <lineage>
        <taxon>Bacteria</taxon>
        <taxon>Bacillati</taxon>
        <taxon>Actinomycetota</taxon>
        <taxon>Actinomycetes</taxon>
        <taxon>Propionibacteriales</taxon>
        <taxon>Propionibacteriaceae</taxon>
        <taxon>Raineyella</taxon>
    </lineage>
</organism>
<feature type="active site" evidence="5">
    <location>
        <position position="32"/>
    </location>
</feature>
<dbReference type="UniPathway" id="UPA00219"/>
<keyword evidence="2 4" id="KW-0436">Ligase</keyword>
<dbReference type="SUPFAM" id="SSF56059">
    <property type="entry name" value="Glutathione synthetase ATP-binding domain-like"/>
    <property type="match status" value="1"/>
</dbReference>
<comment type="subcellular location">
    <subcellularLocation>
        <location evidence="4">Cytoplasm</location>
    </subcellularLocation>
</comment>
<reference evidence="9 10" key="1">
    <citation type="submission" date="2019-10" db="EMBL/GenBank/DDBJ databases">
        <title>Genomic analysis of Raineyella sp. CBA3103.</title>
        <authorList>
            <person name="Roh S.W."/>
        </authorList>
    </citation>
    <scope>NUCLEOTIDE SEQUENCE [LARGE SCALE GENOMIC DNA]</scope>
    <source>
        <strain evidence="9 10">CBA3103</strain>
    </source>
</reference>
<dbReference type="Gene3D" id="3.30.1490.20">
    <property type="entry name" value="ATP-grasp fold, A domain"/>
    <property type="match status" value="1"/>
</dbReference>
<dbReference type="PROSITE" id="PS50975">
    <property type="entry name" value="ATP_GRASP"/>
    <property type="match status" value="1"/>
</dbReference>
<dbReference type="GO" id="GO:0071555">
    <property type="term" value="P:cell wall organization"/>
    <property type="evidence" value="ECO:0007669"/>
    <property type="project" value="UniProtKB-KW"/>
</dbReference>
<feature type="binding site" evidence="6">
    <location>
        <position position="291"/>
    </location>
    <ligand>
        <name>Mg(2+)</name>
        <dbReference type="ChEBI" id="CHEBI:18420"/>
        <label>1</label>
    </ligand>
</feature>
<name>A0A5Q2F8L6_9ACTN</name>
<dbReference type="Gene3D" id="3.30.470.20">
    <property type="entry name" value="ATP-grasp fold, B domain"/>
    <property type="match status" value="1"/>
</dbReference>
<dbReference type="Pfam" id="PF07478">
    <property type="entry name" value="Dala_Dala_lig_C"/>
    <property type="match status" value="1"/>
</dbReference>
<comment type="similarity">
    <text evidence="1 4">Belongs to the D-alanine--D-alanine ligase family.</text>
</comment>
<dbReference type="InterPro" id="IPR011095">
    <property type="entry name" value="Dala_Dala_lig_C"/>
</dbReference>
<gene>
    <name evidence="4" type="primary">ddl</name>
    <name evidence="9" type="ORF">Rai3103_06055</name>
</gene>
<dbReference type="PIRSF" id="PIRSF039102">
    <property type="entry name" value="Ddl/VanB"/>
    <property type="match status" value="1"/>
</dbReference>
<evidence type="ECO:0000259" key="8">
    <source>
        <dbReference type="PROSITE" id="PS50975"/>
    </source>
</evidence>
<dbReference type="SUPFAM" id="SSF52440">
    <property type="entry name" value="PreATP-grasp domain"/>
    <property type="match status" value="1"/>
</dbReference>
<keyword evidence="6" id="KW-0460">Magnesium</keyword>
<dbReference type="GO" id="GO:0008716">
    <property type="term" value="F:D-alanine-D-alanine ligase activity"/>
    <property type="evidence" value="ECO:0007669"/>
    <property type="project" value="UniProtKB-UniRule"/>
</dbReference>
<accession>A0A5Q2F8L6</accession>
<dbReference type="EC" id="6.3.2.4" evidence="4"/>
<dbReference type="Gene3D" id="3.40.50.20">
    <property type="match status" value="1"/>
</dbReference>
<comment type="catalytic activity">
    <reaction evidence="4">
        <text>2 D-alanine + ATP = D-alanyl-D-alanine + ADP + phosphate + H(+)</text>
        <dbReference type="Rhea" id="RHEA:11224"/>
        <dbReference type="ChEBI" id="CHEBI:15378"/>
        <dbReference type="ChEBI" id="CHEBI:30616"/>
        <dbReference type="ChEBI" id="CHEBI:43474"/>
        <dbReference type="ChEBI" id="CHEBI:57416"/>
        <dbReference type="ChEBI" id="CHEBI:57822"/>
        <dbReference type="ChEBI" id="CHEBI:456216"/>
        <dbReference type="EC" id="6.3.2.4"/>
    </reaction>
</comment>
<keyword evidence="6" id="KW-0479">Metal-binding</keyword>
<protein>
    <recommendedName>
        <fullName evidence="4">D-alanine--D-alanine ligase</fullName>
        <ecNumber evidence="4">6.3.2.4</ecNumber>
    </recommendedName>
    <alternativeName>
        <fullName evidence="4">D-Ala-D-Ala ligase</fullName>
    </alternativeName>
    <alternativeName>
        <fullName evidence="4">D-alanylalanine synthetase</fullName>
    </alternativeName>
</protein>
<evidence type="ECO:0000256" key="3">
    <source>
        <dbReference type="ARBA" id="ARBA00023316"/>
    </source>
</evidence>
<feature type="binding site" evidence="6">
    <location>
        <position position="293"/>
    </location>
    <ligand>
        <name>Mg(2+)</name>
        <dbReference type="ChEBI" id="CHEBI:18420"/>
        <label>2</label>
    </ligand>
</feature>
<dbReference type="InterPro" id="IPR013815">
    <property type="entry name" value="ATP_grasp_subdomain_1"/>
</dbReference>
<dbReference type="GO" id="GO:0005737">
    <property type="term" value="C:cytoplasm"/>
    <property type="evidence" value="ECO:0007669"/>
    <property type="project" value="UniProtKB-SubCell"/>
</dbReference>
<proteinExistence type="inferred from homology"/>
<keyword evidence="4" id="KW-0573">Peptidoglycan synthesis</keyword>
<evidence type="ECO:0000256" key="7">
    <source>
        <dbReference type="PROSITE-ProRule" id="PRU00409"/>
    </source>
</evidence>
<evidence type="ECO:0000256" key="2">
    <source>
        <dbReference type="ARBA" id="ARBA00022598"/>
    </source>
</evidence>
<dbReference type="AlphaFoldDB" id="A0A5Q2F8L6"/>
<dbReference type="HAMAP" id="MF_00047">
    <property type="entry name" value="Dala_Dala_lig"/>
    <property type="match status" value="1"/>
</dbReference>
<evidence type="ECO:0000256" key="5">
    <source>
        <dbReference type="PIRSR" id="PIRSR039102-1"/>
    </source>
</evidence>
<feature type="active site" evidence="5">
    <location>
        <position position="168"/>
    </location>
</feature>
<feature type="active site" evidence="5">
    <location>
        <position position="302"/>
    </location>
</feature>
<feature type="binding site" evidence="6">
    <location>
        <position position="279"/>
    </location>
    <ligand>
        <name>Mg(2+)</name>
        <dbReference type="ChEBI" id="CHEBI:18420"/>
        <label>1</label>
    </ligand>
</feature>
<keyword evidence="4" id="KW-0133">Cell shape</keyword>
<dbReference type="InterPro" id="IPR005905">
    <property type="entry name" value="D_ala_D_ala"/>
</dbReference>
<dbReference type="RefSeq" id="WP_153571831.1">
    <property type="nucleotide sequence ID" value="NZ_CP045725.1"/>
</dbReference>
<dbReference type="GO" id="GO:0009252">
    <property type="term" value="P:peptidoglycan biosynthetic process"/>
    <property type="evidence" value="ECO:0007669"/>
    <property type="project" value="UniProtKB-UniRule"/>
</dbReference>
<dbReference type="GO" id="GO:0008360">
    <property type="term" value="P:regulation of cell shape"/>
    <property type="evidence" value="ECO:0007669"/>
    <property type="project" value="UniProtKB-KW"/>
</dbReference>
<dbReference type="KEGG" id="rain:Rai3103_06055"/>
<evidence type="ECO:0000256" key="6">
    <source>
        <dbReference type="PIRSR" id="PIRSR039102-3"/>
    </source>
</evidence>
<dbReference type="InterPro" id="IPR016185">
    <property type="entry name" value="PreATP-grasp_dom_sf"/>
</dbReference>
<dbReference type="PANTHER" id="PTHR23132">
    <property type="entry name" value="D-ALANINE--D-ALANINE LIGASE"/>
    <property type="match status" value="1"/>
</dbReference>
<keyword evidence="3 4" id="KW-0961">Cell wall biogenesis/degradation</keyword>
<keyword evidence="7" id="KW-0067">ATP-binding</keyword>
<evidence type="ECO:0000256" key="1">
    <source>
        <dbReference type="ARBA" id="ARBA00010871"/>
    </source>
</evidence>
<keyword evidence="10" id="KW-1185">Reference proteome</keyword>
<dbReference type="Proteomes" id="UP000386847">
    <property type="component" value="Chromosome"/>
</dbReference>
<keyword evidence="7" id="KW-0547">Nucleotide-binding</keyword>
<keyword evidence="4" id="KW-0963">Cytoplasm</keyword>
<comment type="pathway">
    <text evidence="4">Cell wall biogenesis; peptidoglycan biosynthesis.</text>
</comment>